<evidence type="ECO:0000256" key="2">
    <source>
        <dbReference type="ARBA" id="ARBA00022670"/>
    </source>
</evidence>
<keyword evidence="10" id="KW-1185">Reference proteome</keyword>
<dbReference type="SUPFAM" id="SSF54001">
    <property type="entry name" value="Cysteine proteinases"/>
    <property type="match status" value="1"/>
</dbReference>
<keyword evidence="5" id="KW-0175">Coiled coil</keyword>
<evidence type="ECO:0000256" key="4">
    <source>
        <dbReference type="ARBA" id="ARBA00022807"/>
    </source>
</evidence>
<gene>
    <name evidence="9" type="ORF">ACFFRH_34010</name>
</gene>
<name>A0ABV5TN18_9ACTN</name>
<evidence type="ECO:0000256" key="7">
    <source>
        <dbReference type="SAM" id="SignalP"/>
    </source>
</evidence>
<feature type="region of interest" description="Disordered" evidence="6">
    <location>
        <begin position="32"/>
        <end position="53"/>
    </location>
</feature>
<keyword evidence="7" id="KW-0732">Signal</keyword>
<dbReference type="Gene3D" id="3.90.1720.10">
    <property type="entry name" value="endopeptidase domain like (from Nostoc punctiforme)"/>
    <property type="match status" value="1"/>
</dbReference>
<organism evidence="9 10">
    <name type="scientific">Streptosporangium vulgare</name>
    <dbReference type="NCBI Taxonomy" id="46190"/>
    <lineage>
        <taxon>Bacteria</taxon>
        <taxon>Bacillati</taxon>
        <taxon>Actinomycetota</taxon>
        <taxon>Actinomycetes</taxon>
        <taxon>Streptosporangiales</taxon>
        <taxon>Streptosporangiaceae</taxon>
        <taxon>Streptosporangium</taxon>
    </lineage>
</organism>
<feature type="signal peptide" evidence="7">
    <location>
        <begin position="1"/>
        <end position="30"/>
    </location>
</feature>
<dbReference type="InterPro" id="IPR000064">
    <property type="entry name" value="NLP_P60_dom"/>
</dbReference>
<feature type="compositionally biased region" description="Low complexity" evidence="6">
    <location>
        <begin position="32"/>
        <end position="52"/>
    </location>
</feature>
<reference evidence="9 10" key="1">
    <citation type="submission" date="2024-09" db="EMBL/GenBank/DDBJ databases">
        <authorList>
            <person name="Sun Q."/>
            <person name="Mori K."/>
        </authorList>
    </citation>
    <scope>NUCLEOTIDE SEQUENCE [LARGE SCALE GENOMIC DNA]</scope>
    <source>
        <strain evidence="9 10">JCM 3028</strain>
    </source>
</reference>
<comment type="similarity">
    <text evidence="1">Belongs to the peptidase C40 family.</text>
</comment>
<dbReference type="EMBL" id="JBHMBS010000023">
    <property type="protein sequence ID" value="MFB9680518.1"/>
    <property type="molecule type" value="Genomic_DNA"/>
</dbReference>
<evidence type="ECO:0000313" key="9">
    <source>
        <dbReference type="EMBL" id="MFB9680518.1"/>
    </source>
</evidence>
<dbReference type="PROSITE" id="PS51935">
    <property type="entry name" value="NLPC_P60"/>
    <property type="match status" value="1"/>
</dbReference>
<accession>A0ABV5TN18</accession>
<dbReference type="PANTHER" id="PTHR47359:SF3">
    <property type="entry name" value="NLP_P60 DOMAIN-CONTAINING PROTEIN-RELATED"/>
    <property type="match status" value="1"/>
</dbReference>
<feature type="domain" description="NlpC/P60" evidence="8">
    <location>
        <begin position="308"/>
        <end position="429"/>
    </location>
</feature>
<evidence type="ECO:0000256" key="1">
    <source>
        <dbReference type="ARBA" id="ARBA00007074"/>
    </source>
</evidence>
<evidence type="ECO:0000259" key="8">
    <source>
        <dbReference type="PROSITE" id="PS51935"/>
    </source>
</evidence>
<feature type="coiled-coil region" evidence="5">
    <location>
        <begin position="205"/>
        <end position="285"/>
    </location>
</feature>
<keyword evidence="2" id="KW-0645">Protease</keyword>
<dbReference type="InterPro" id="IPR038765">
    <property type="entry name" value="Papain-like_cys_pep_sf"/>
</dbReference>
<dbReference type="Pfam" id="PF00877">
    <property type="entry name" value="NLPC_P60"/>
    <property type="match status" value="1"/>
</dbReference>
<evidence type="ECO:0000313" key="10">
    <source>
        <dbReference type="Proteomes" id="UP001589610"/>
    </source>
</evidence>
<evidence type="ECO:0000256" key="5">
    <source>
        <dbReference type="SAM" id="Coils"/>
    </source>
</evidence>
<keyword evidence="4" id="KW-0788">Thiol protease</keyword>
<feature type="chain" id="PRO_5046948427" evidence="7">
    <location>
        <begin position="31"/>
        <end position="429"/>
    </location>
</feature>
<protein>
    <submittedName>
        <fullName evidence="9">NlpC/P60 family protein</fullName>
    </submittedName>
</protein>
<dbReference type="Proteomes" id="UP001589610">
    <property type="component" value="Unassembled WGS sequence"/>
</dbReference>
<comment type="caution">
    <text evidence="9">The sequence shown here is derived from an EMBL/GenBank/DDBJ whole genome shotgun (WGS) entry which is preliminary data.</text>
</comment>
<dbReference type="InterPro" id="IPR051794">
    <property type="entry name" value="PG_Endopeptidase_C40"/>
</dbReference>
<keyword evidence="3" id="KW-0378">Hydrolase</keyword>
<evidence type="ECO:0000256" key="6">
    <source>
        <dbReference type="SAM" id="MobiDB-lite"/>
    </source>
</evidence>
<evidence type="ECO:0000256" key="3">
    <source>
        <dbReference type="ARBA" id="ARBA00022801"/>
    </source>
</evidence>
<sequence>MHSVRRRRHAAAVAGLACCLIAGPGLPAGAVPGRPGPAGDAAPGGVSGPSADEVADARALARERGERLGSTTVLVAEAQARLQELVAQAERLVESYNGELVKTARVKKLAEQAAERARTAGSEVGEAREAVAAITVQNYGGLDIAQPMMAMMTDSGGPTDDGYLRRASILAHMGGGQAETLKQLREAQEVFAILQAQADDAYAVQREAQARAEEAKLAAEEAVARQVDETRRIEEEQARLEKLAEEARGAADLLARKREAALEQARIARENAERARYQAAAARREAARTAVASGEPASRWAVDMTAGSARGDIAADWALTQLDKPYVWAAAGPAAYDCSGLTMRAWERVGVVMDHWTGTQWTAGPHVRLSELQRGDLLFYGQITQNPGDIHHVGIYIGRGLMVHAPQTGDVIRVAPMWRSDLVGATRPA</sequence>
<dbReference type="PANTHER" id="PTHR47359">
    <property type="entry name" value="PEPTIDOGLYCAN DL-ENDOPEPTIDASE CWLO"/>
    <property type="match status" value="1"/>
</dbReference>
<dbReference type="RefSeq" id="WP_386161499.1">
    <property type="nucleotide sequence ID" value="NZ_JBHMBS010000023.1"/>
</dbReference>
<proteinExistence type="inferred from homology"/>